<name>A0A8C0HKH4_9AVES</name>
<dbReference type="PANTHER" id="PTHR11616">
    <property type="entry name" value="SODIUM/CHLORIDE DEPENDENT TRANSPORTER"/>
    <property type="match status" value="1"/>
</dbReference>
<feature type="transmembrane region" description="Helical" evidence="8">
    <location>
        <begin position="358"/>
        <end position="379"/>
    </location>
</feature>
<keyword evidence="4 8" id="KW-1133">Transmembrane helix</keyword>
<dbReference type="InterPro" id="IPR037272">
    <property type="entry name" value="SNS_sf"/>
</dbReference>
<accession>A0A8C0HKH4</accession>
<dbReference type="Proteomes" id="UP000694555">
    <property type="component" value="Unplaced"/>
</dbReference>
<evidence type="ECO:0000256" key="7">
    <source>
        <dbReference type="PIRSR" id="PIRSR600175-2"/>
    </source>
</evidence>
<dbReference type="InterPro" id="IPR000175">
    <property type="entry name" value="Na/ntran_symport"/>
</dbReference>
<reference evidence="9" key="2">
    <citation type="submission" date="2025-09" db="UniProtKB">
        <authorList>
            <consortium name="Ensembl"/>
        </authorList>
    </citation>
    <scope>IDENTIFICATION</scope>
</reference>
<dbReference type="GO" id="GO:0046872">
    <property type="term" value="F:metal ion binding"/>
    <property type="evidence" value="ECO:0007669"/>
    <property type="project" value="UniProtKB-KW"/>
</dbReference>
<evidence type="ECO:0000313" key="9">
    <source>
        <dbReference type="Ensembl" id="ENSBJAP00000010674.1"/>
    </source>
</evidence>
<protein>
    <submittedName>
        <fullName evidence="9">Uncharacterized protein</fullName>
    </submittedName>
</protein>
<keyword evidence="10" id="KW-1185">Reference proteome</keyword>
<comment type="subcellular location">
    <subcellularLocation>
        <location evidence="1">Membrane</location>
        <topology evidence="1">Multi-pass membrane protein</topology>
    </subcellularLocation>
</comment>
<keyword evidence="6" id="KW-0915">Sodium</keyword>
<keyword evidence="3 8" id="KW-0812">Transmembrane</keyword>
<keyword evidence="6" id="KW-0479">Metal-binding</keyword>
<feature type="binding site" evidence="6">
    <location>
        <position position="262"/>
    </location>
    <ligand>
        <name>Na(+)</name>
        <dbReference type="ChEBI" id="CHEBI:29101"/>
        <label>1</label>
    </ligand>
</feature>
<feature type="transmembrane region" description="Helical" evidence="8">
    <location>
        <begin position="476"/>
        <end position="504"/>
    </location>
</feature>
<keyword evidence="7" id="KW-1015">Disulfide bond</keyword>
<feature type="transmembrane region" description="Helical" evidence="8">
    <location>
        <begin position="432"/>
        <end position="455"/>
    </location>
</feature>
<evidence type="ECO:0000256" key="6">
    <source>
        <dbReference type="PIRSR" id="PIRSR600175-1"/>
    </source>
</evidence>
<evidence type="ECO:0000256" key="8">
    <source>
        <dbReference type="SAM" id="Phobius"/>
    </source>
</evidence>
<feature type="transmembrane region" description="Helical" evidence="8">
    <location>
        <begin position="524"/>
        <end position="543"/>
    </location>
</feature>
<dbReference type="PANTHER" id="PTHR11616:SF318">
    <property type="entry name" value="TRANSPORTER"/>
    <property type="match status" value="1"/>
</dbReference>
<dbReference type="PROSITE" id="PS50267">
    <property type="entry name" value="NA_NEUROTRAN_SYMP_3"/>
    <property type="match status" value="1"/>
</dbReference>
<dbReference type="GO" id="GO:0005886">
    <property type="term" value="C:plasma membrane"/>
    <property type="evidence" value="ECO:0007669"/>
    <property type="project" value="TreeGrafter"/>
</dbReference>
<evidence type="ECO:0000256" key="2">
    <source>
        <dbReference type="ARBA" id="ARBA00022448"/>
    </source>
</evidence>
<dbReference type="GO" id="GO:0089718">
    <property type="term" value="P:amino acid import across plasma membrane"/>
    <property type="evidence" value="ECO:0007669"/>
    <property type="project" value="TreeGrafter"/>
</dbReference>
<evidence type="ECO:0000256" key="5">
    <source>
        <dbReference type="ARBA" id="ARBA00023136"/>
    </source>
</evidence>
<feature type="transmembrane region" description="Helical" evidence="8">
    <location>
        <begin position="93"/>
        <end position="124"/>
    </location>
</feature>
<feature type="binding site" evidence="6">
    <location>
        <position position="370"/>
    </location>
    <ligand>
        <name>Na(+)</name>
        <dbReference type="ChEBI" id="CHEBI:29101"/>
        <label>1</label>
    </ligand>
</feature>
<evidence type="ECO:0000313" key="10">
    <source>
        <dbReference type="Proteomes" id="UP000694555"/>
    </source>
</evidence>
<dbReference type="Ensembl" id="ENSBJAT00000010976.1">
    <property type="protein sequence ID" value="ENSBJAP00000010674.1"/>
    <property type="gene ID" value="ENSBJAG00000007268.1"/>
</dbReference>
<dbReference type="SUPFAM" id="SSF161070">
    <property type="entry name" value="SNF-like"/>
    <property type="match status" value="1"/>
</dbReference>
<feature type="transmembrane region" description="Helical" evidence="8">
    <location>
        <begin position="207"/>
        <end position="227"/>
    </location>
</feature>
<reference evidence="9" key="1">
    <citation type="submission" date="2025-08" db="UniProtKB">
        <authorList>
            <consortium name="Ensembl"/>
        </authorList>
    </citation>
    <scope>IDENTIFICATION</scope>
</reference>
<dbReference type="PRINTS" id="PR00176">
    <property type="entry name" value="NANEUSMPORT"/>
</dbReference>
<feature type="transmembrane region" description="Helical" evidence="8">
    <location>
        <begin position="298"/>
        <end position="320"/>
    </location>
</feature>
<dbReference type="Pfam" id="PF00209">
    <property type="entry name" value="SNF"/>
    <property type="match status" value="1"/>
</dbReference>
<feature type="transmembrane region" description="Helical" evidence="8">
    <location>
        <begin position="255"/>
        <end position="277"/>
    </location>
</feature>
<sequence length="581" mass="63518">MEPAAPGGFPCSAASCPDMCPRHGSKRCMSVLWEAQTSAGHPPQPAPSLLPGVFLILYFILSLIIGLPLFLMELSLGQYGATGPITVWKCCPLLKGIGIAMLITSSLVCVYYNVIIAWAFYYLVLSFQSPLPWSCDAPGNAYLCQNASGIVSASEVFWSEQVLGAMHSSGLGDPGTVQWPLALCLLAAWIIVFFCTLKGIHSSGKMVYVMAIFPYLVILTLIIWGATLDGSLDGIRFYLSLDWSRLQSAQVWSDAASQVFFSLGIGFGGLVSMASYNEPISILTSRAWGCDALPGRNTLVLAIGTCCTSFFAGFATFSVLGHMAWRNQVPVGSVTDSGPALIFVAYPEALSMLPISPLWSILFFLALITLGVETLFETIQTITTAFLDKFPALDNRRKKAVLLGALCTSFYLLGLPLVTQGGIFWFTLIAKYSTSFGLTTICLFMCLGITFCYGVNQFCQDIMAMIRQCPPWYKHMLGYFKACWVFFTPCLLLSVLICACLDMQRVSLHNGMYEYAIWDTNLGIYMVVLTCLLVTLWAVVVLCRQSGTLRNVSVRGGMGHRDGVGADQGLPRCWGWGRRGW</sequence>
<feature type="disulfide bond" evidence="7">
    <location>
        <begin position="135"/>
        <end position="144"/>
    </location>
</feature>
<evidence type="ECO:0000256" key="4">
    <source>
        <dbReference type="ARBA" id="ARBA00022989"/>
    </source>
</evidence>
<dbReference type="GO" id="GO:0005283">
    <property type="term" value="F:amino acid:sodium symporter activity"/>
    <property type="evidence" value="ECO:0007669"/>
    <property type="project" value="TreeGrafter"/>
</dbReference>
<organism evidence="9 10">
    <name type="scientific">Buteo japonicus</name>
    <dbReference type="NCBI Taxonomy" id="224669"/>
    <lineage>
        <taxon>Eukaryota</taxon>
        <taxon>Metazoa</taxon>
        <taxon>Chordata</taxon>
        <taxon>Craniata</taxon>
        <taxon>Vertebrata</taxon>
        <taxon>Euteleostomi</taxon>
        <taxon>Archelosauria</taxon>
        <taxon>Archosauria</taxon>
        <taxon>Dinosauria</taxon>
        <taxon>Saurischia</taxon>
        <taxon>Theropoda</taxon>
        <taxon>Coelurosauria</taxon>
        <taxon>Aves</taxon>
        <taxon>Neognathae</taxon>
        <taxon>Neoaves</taxon>
        <taxon>Telluraves</taxon>
        <taxon>Accipitrimorphae</taxon>
        <taxon>Accipitriformes</taxon>
        <taxon>Accipitridae</taxon>
        <taxon>Accipitrinae</taxon>
        <taxon>Buteo</taxon>
    </lineage>
</organism>
<feature type="transmembrane region" description="Helical" evidence="8">
    <location>
        <begin position="400"/>
        <end position="426"/>
    </location>
</feature>
<dbReference type="AlphaFoldDB" id="A0A8C0HKH4"/>
<keyword evidence="2" id="KW-0813">Transport</keyword>
<keyword evidence="5 8" id="KW-0472">Membrane</keyword>
<feature type="transmembrane region" description="Helical" evidence="8">
    <location>
        <begin position="177"/>
        <end position="195"/>
    </location>
</feature>
<proteinExistence type="predicted"/>
<evidence type="ECO:0000256" key="3">
    <source>
        <dbReference type="ARBA" id="ARBA00022692"/>
    </source>
</evidence>
<evidence type="ECO:0000256" key="1">
    <source>
        <dbReference type="ARBA" id="ARBA00004141"/>
    </source>
</evidence>
<feature type="transmembrane region" description="Helical" evidence="8">
    <location>
        <begin position="49"/>
        <end position="72"/>
    </location>
</feature>